<dbReference type="AlphaFoldDB" id="A0A8T0RNH2"/>
<comment type="caution">
    <text evidence="2">The sequence shown here is derived from an EMBL/GenBank/DDBJ whole genome shotgun (WGS) entry which is preliminary data.</text>
</comment>
<evidence type="ECO:0000313" key="2">
    <source>
        <dbReference type="EMBL" id="KAG2586099.1"/>
    </source>
</evidence>
<accession>A0A8T0RNH2</accession>
<feature type="compositionally biased region" description="Basic and acidic residues" evidence="1">
    <location>
        <begin position="150"/>
        <end position="161"/>
    </location>
</feature>
<dbReference type="EMBL" id="CM029046">
    <property type="protein sequence ID" value="KAG2586099.1"/>
    <property type="molecule type" value="Genomic_DNA"/>
</dbReference>
<gene>
    <name evidence="3" type="ORF">PVAP13_5NG021700</name>
    <name evidence="2" type="ORF">PVAP13_5NG023808</name>
</gene>
<dbReference type="Proteomes" id="UP000823388">
    <property type="component" value="Chromosome 5N"/>
</dbReference>
<evidence type="ECO:0000313" key="4">
    <source>
        <dbReference type="Proteomes" id="UP000823388"/>
    </source>
</evidence>
<keyword evidence="4" id="KW-1185">Reference proteome</keyword>
<organism evidence="2 4">
    <name type="scientific">Panicum virgatum</name>
    <name type="common">Blackwell switchgrass</name>
    <dbReference type="NCBI Taxonomy" id="38727"/>
    <lineage>
        <taxon>Eukaryota</taxon>
        <taxon>Viridiplantae</taxon>
        <taxon>Streptophyta</taxon>
        <taxon>Embryophyta</taxon>
        <taxon>Tracheophyta</taxon>
        <taxon>Spermatophyta</taxon>
        <taxon>Magnoliopsida</taxon>
        <taxon>Liliopsida</taxon>
        <taxon>Poales</taxon>
        <taxon>Poaceae</taxon>
        <taxon>PACMAD clade</taxon>
        <taxon>Panicoideae</taxon>
        <taxon>Panicodae</taxon>
        <taxon>Paniceae</taxon>
        <taxon>Panicinae</taxon>
        <taxon>Panicum</taxon>
        <taxon>Panicum sect. Hiantes</taxon>
    </lineage>
</organism>
<dbReference type="EMBL" id="CM029046">
    <property type="protein sequence ID" value="KAG2586104.1"/>
    <property type="molecule type" value="Genomic_DNA"/>
</dbReference>
<protein>
    <submittedName>
        <fullName evidence="2">Uncharacterized protein</fullName>
    </submittedName>
</protein>
<dbReference type="EMBL" id="CM029046">
    <property type="protein sequence ID" value="KAG2586107.1"/>
    <property type="molecule type" value="Genomic_DNA"/>
</dbReference>
<proteinExistence type="predicted"/>
<reference evidence="2 4" key="1">
    <citation type="submission" date="2020-05" db="EMBL/GenBank/DDBJ databases">
        <title>WGS assembly of Panicum virgatum.</title>
        <authorList>
            <person name="Lovell J.T."/>
            <person name="Jenkins J."/>
            <person name="Shu S."/>
            <person name="Juenger T.E."/>
            <person name="Schmutz J."/>
        </authorList>
    </citation>
    <scope>NUCLEOTIDE SEQUENCE</scope>
    <source>
        <strain evidence="2">AP13</strain>
        <strain evidence="4">cv. AP13</strain>
    </source>
</reference>
<name>A0A8T0RNH2_PANVG</name>
<evidence type="ECO:0000256" key="1">
    <source>
        <dbReference type="SAM" id="MobiDB-lite"/>
    </source>
</evidence>
<dbReference type="EMBL" id="CM029046">
    <property type="protein sequence ID" value="KAG2586098.1"/>
    <property type="molecule type" value="Genomic_DNA"/>
</dbReference>
<feature type="compositionally biased region" description="Polar residues" evidence="1">
    <location>
        <begin position="163"/>
        <end position="173"/>
    </location>
</feature>
<evidence type="ECO:0000313" key="3">
    <source>
        <dbReference type="EMBL" id="KAG2586104.1"/>
    </source>
</evidence>
<feature type="region of interest" description="Disordered" evidence="1">
    <location>
        <begin position="146"/>
        <end position="173"/>
    </location>
</feature>
<sequence length="173" mass="18673">MDALLRPERAIELLLTKKRQGLPLHRLPVPAPSSSNAAGLHHIALSPSSLRRWRCPALALGSRPALPCLMGRTRIQSTVDVPSTTNLGSTCSIQRPEGAQGWSVFGVPSAPGCRKDALAPLHAVTRRRAPVSRSCWTVLTPATSIPARRTGADERQQERTSTRGHMQSTHANS</sequence>